<name>A0A0F8ZLA6_9ZZZZ</name>
<reference evidence="1" key="1">
    <citation type="journal article" date="2015" name="Nature">
        <title>Complex archaea that bridge the gap between prokaryotes and eukaryotes.</title>
        <authorList>
            <person name="Spang A."/>
            <person name="Saw J.H."/>
            <person name="Jorgensen S.L."/>
            <person name="Zaremba-Niedzwiedzka K."/>
            <person name="Martijn J."/>
            <person name="Lind A.E."/>
            <person name="van Eijk R."/>
            <person name="Schleper C."/>
            <person name="Guy L."/>
            <person name="Ettema T.J."/>
        </authorList>
    </citation>
    <scope>NUCLEOTIDE SEQUENCE</scope>
</reference>
<organism evidence="1">
    <name type="scientific">marine sediment metagenome</name>
    <dbReference type="NCBI Taxonomy" id="412755"/>
    <lineage>
        <taxon>unclassified sequences</taxon>
        <taxon>metagenomes</taxon>
        <taxon>ecological metagenomes</taxon>
    </lineage>
</organism>
<sequence length="126" mass="13840">MTDLDELVPSESNFLAKEDVGLAGLNLTIAEFTREPVGDNKEVKTILNFKEDVKPMVLNVGNKNRLKHYLAATTAEEVIGKQINVYNDPDVEYKGKITGGVRIRGEQKVTAPVVAAVDPLDDDIPF</sequence>
<gene>
    <name evidence="1" type="ORF">LCGC14_2956570</name>
</gene>
<dbReference type="AlphaFoldDB" id="A0A0F8ZLA6"/>
<comment type="caution">
    <text evidence="1">The sequence shown here is derived from an EMBL/GenBank/DDBJ whole genome shotgun (WGS) entry which is preliminary data.</text>
</comment>
<evidence type="ECO:0000313" key="1">
    <source>
        <dbReference type="EMBL" id="KKK67189.1"/>
    </source>
</evidence>
<proteinExistence type="predicted"/>
<accession>A0A0F8ZLA6</accession>
<dbReference type="EMBL" id="LAZR01059729">
    <property type="protein sequence ID" value="KKK67189.1"/>
    <property type="molecule type" value="Genomic_DNA"/>
</dbReference>
<protein>
    <submittedName>
        <fullName evidence="1">Uncharacterized protein</fullName>
    </submittedName>
</protein>